<reference evidence="1" key="2">
    <citation type="submission" date="2025-08" db="UniProtKB">
        <authorList>
            <consortium name="Ensembl"/>
        </authorList>
    </citation>
    <scope>IDENTIFICATION</scope>
</reference>
<dbReference type="HOGENOM" id="CLU_2910108_0_0_1"/>
<dbReference type="GO" id="GO:2000042">
    <property type="term" value="P:negative regulation of double-strand break repair via homologous recombination"/>
    <property type="evidence" value="ECO:0007669"/>
    <property type="project" value="TreeGrafter"/>
</dbReference>
<dbReference type="GO" id="GO:0045830">
    <property type="term" value="P:positive regulation of isotype switching"/>
    <property type="evidence" value="ECO:0007669"/>
    <property type="project" value="TreeGrafter"/>
</dbReference>
<reference evidence="2" key="1">
    <citation type="submission" date="2011-03" db="EMBL/GenBank/DDBJ databases">
        <title>Version 3 of the genome sequence of Otolemur garnettii (Bushbaby).</title>
        <authorList>
            <consortium name="The Broad Institute Genome Sequencing Platform"/>
            <person name="Di Palma F."/>
            <person name="Johnson J."/>
            <person name="Lander E.S."/>
            <person name="Lindblad-Toh K."/>
            <person name="Jaffe D.B."/>
            <person name="Gnerre S."/>
            <person name="MacCallum I."/>
            <person name="Przybylski D."/>
            <person name="Ribeiro F.J."/>
            <person name="Burton J.N."/>
            <person name="Walker B.J."/>
            <person name="Sharpe T."/>
            <person name="Hall G."/>
        </authorList>
    </citation>
    <scope>NUCLEOTIDE SEQUENCE [LARGE SCALE GENOMIC DNA]</scope>
</reference>
<sequence length="62" mass="6660">MAAWEALLNSHSEDSSAVDLPSACDIRDYVLQRPSEKANSEAFSSAEFLSLPCSSDVDPGNK</sequence>
<organism evidence="1 2">
    <name type="scientific">Otolemur garnettii</name>
    <name type="common">Small-eared galago</name>
    <name type="synonym">Garnett's greater bushbaby</name>
    <dbReference type="NCBI Taxonomy" id="30611"/>
    <lineage>
        <taxon>Eukaryota</taxon>
        <taxon>Metazoa</taxon>
        <taxon>Chordata</taxon>
        <taxon>Craniata</taxon>
        <taxon>Vertebrata</taxon>
        <taxon>Euteleostomi</taxon>
        <taxon>Mammalia</taxon>
        <taxon>Eutheria</taxon>
        <taxon>Euarchontoglires</taxon>
        <taxon>Primates</taxon>
        <taxon>Strepsirrhini</taxon>
        <taxon>Lorisiformes</taxon>
        <taxon>Galagidae</taxon>
        <taxon>Otolemur</taxon>
    </lineage>
</organism>
<dbReference type="OMA" id="EPFSFPC"/>
<dbReference type="STRING" id="30611.ENSOGAP00000007125"/>
<dbReference type="Proteomes" id="UP000005225">
    <property type="component" value="Unassembled WGS sequence"/>
</dbReference>
<evidence type="ECO:0000313" key="2">
    <source>
        <dbReference type="Proteomes" id="UP000005225"/>
    </source>
</evidence>
<reference evidence="1" key="3">
    <citation type="submission" date="2025-09" db="UniProtKB">
        <authorList>
            <consortium name="Ensembl"/>
        </authorList>
    </citation>
    <scope>IDENTIFICATION</scope>
</reference>
<dbReference type="GeneTree" id="ENSGT01090000263328"/>
<proteinExistence type="predicted"/>
<accession>H0WXE8</accession>
<dbReference type="PANTHER" id="PTHR36863:SF1">
    <property type="entry name" value="SHIELDIN COMPLEX SUBUNIT 1"/>
    <property type="match status" value="1"/>
</dbReference>
<evidence type="ECO:0008006" key="3">
    <source>
        <dbReference type="Google" id="ProtNLM"/>
    </source>
</evidence>
<dbReference type="Ensembl" id="ENSOGAT00000007962.2">
    <property type="protein sequence ID" value="ENSOGAP00000007125.2"/>
    <property type="gene ID" value="ENSOGAG00000007959.2"/>
</dbReference>
<dbReference type="EMBL" id="AAQR03053701">
    <property type="status" value="NOT_ANNOTATED_CDS"/>
    <property type="molecule type" value="Genomic_DNA"/>
</dbReference>
<protein>
    <recommendedName>
        <fullName evidence="3">Shieldin complex subunit 1</fullName>
    </recommendedName>
</protein>
<dbReference type="AlphaFoldDB" id="H0WXE8"/>
<evidence type="ECO:0000313" key="1">
    <source>
        <dbReference type="Ensembl" id="ENSOGAP00000007125.2"/>
    </source>
</evidence>
<dbReference type="eggNOG" id="ENOG502SUXK">
    <property type="taxonomic scope" value="Eukaryota"/>
</dbReference>
<dbReference type="InParanoid" id="H0WXE8"/>
<keyword evidence="2" id="KW-1185">Reference proteome</keyword>
<dbReference type="InterPro" id="IPR027821">
    <property type="entry name" value="SHLD1"/>
</dbReference>
<dbReference type="GO" id="GO:0035861">
    <property type="term" value="C:site of double-strand break"/>
    <property type="evidence" value="ECO:0007669"/>
    <property type="project" value="TreeGrafter"/>
</dbReference>
<name>H0WXE8_OTOGA</name>
<dbReference type="GO" id="GO:2001034">
    <property type="term" value="P:positive regulation of double-strand break repair via nonhomologous end joining"/>
    <property type="evidence" value="ECO:0007669"/>
    <property type="project" value="TreeGrafter"/>
</dbReference>
<dbReference type="PANTHER" id="PTHR36863">
    <property type="entry name" value="SHIELDIN COMPLEX SUBUNIT 1"/>
    <property type="match status" value="1"/>
</dbReference>